<evidence type="ECO:0000313" key="2">
    <source>
        <dbReference type="EMBL" id="CAH1997102.1"/>
    </source>
</evidence>
<feature type="chain" id="PRO_5040150197" description="Secreted protein" evidence="1">
    <location>
        <begin position="18"/>
        <end position="73"/>
    </location>
</feature>
<protein>
    <recommendedName>
        <fullName evidence="4">Secreted protein</fullName>
    </recommendedName>
</protein>
<sequence>MVVFLLMRAVMTPPAVSIPNDNGVTSSNSRSCTSSDLSPCRMAACTAAPYATASSGLIDLFSSLPLKKSCSNF</sequence>
<dbReference type="Proteomes" id="UP001152888">
    <property type="component" value="Unassembled WGS sequence"/>
</dbReference>
<evidence type="ECO:0008006" key="4">
    <source>
        <dbReference type="Google" id="ProtNLM"/>
    </source>
</evidence>
<accession>A0A9P0LRX1</accession>
<evidence type="ECO:0000313" key="3">
    <source>
        <dbReference type="Proteomes" id="UP001152888"/>
    </source>
</evidence>
<gene>
    <name evidence="2" type="ORF">ACAOBT_LOCUS23533</name>
</gene>
<keyword evidence="3" id="KW-1185">Reference proteome</keyword>
<dbReference type="AlphaFoldDB" id="A0A9P0LRX1"/>
<feature type="signal peptide" evidence="1">
    <location>
        <begin position="1"/>
        <end position="17"/>
    </location>
</feature>
<name>A0A9P0LRX1_ACAOB</name>
<comment type="caution">
    <text evidence="2">The sequence shown here is derived from an EMBL/GenBank/DDBJ whole genome shotgun (WGS) entry which is preliminary data.</text>
</comment>
<proteinExistence type="predicted"/>
<keyword evidence="1" id="KW-0732">Signal</keyword>
<evidence type="ECO:0000256" key="1">
    <source>
        <dbReference type="SAM" id="SignalP"/>
    </source>
</evidence>
<organism evidence="2 3">
    <name type="scientific">Acanthoscelides obtectus</name>
    <name type="common">Bean weevil</name>
    <name type="synonym">Bruchus obtectus</name>
    <dbReference type="NCBI Taxonomy" id="200917"/>
    <lineage>
        <taxon>Eukaryota</taxon>
        <taxon>Metazoa</taxon>
        <taxon>Ecdysozoa</taxon>
        <taxon>Arthropoda</taxon>
        <taxon>Hexapoda</taxon>
        <taxon>Insecta</taxon>
        <taxon>Pterygota</taxon>
        <taxon>Neoptera</taxon>
        <taxon>Endopterygota</taxon>
        <taxon>Coleoptera</taxon>
        <taxon>Polyphaga</taxon>
        <taxon>Cucujiformia</taxon>
        <taxon>Chrysomeloidea</taxon>
        <taxon>Chrysomelidae</taxon>
        <taxon>Bruchinae</taxon>
        <taxon>Bruchini</taxon>
        <taxon>Acanthoscelides</taxon>
    </lineage>
</organism>
<reference evidence="2" key="1">
    <citation type="submission" date="2022-03" db="EMBL/GenBank/DDBJ databases">
        <authorList>
            <person name="Sayadi A."/>
        </authorList>
    </citation>
    <scope>NUCLEOTIDE SEQUENCE</scope>
</reference>
<dbReference type="EMBL" id="CAKOFQ010007278">
    <property type="protein sequence ID" value="CAH1997102.1"/>
    <property type="molecule type" value="Genomic_DNA"/>
</dbReference>